<dbReference type="OrthoDB" id="3187773at2759"/>
<proteinExistence type="predicted"/>
<evidence type="ECO:0000313" key="2">
    <source>
        <dbReference type="Proteomes" id="UP000799118"/>
    </source>
</evidence>
<dbReference type="AlphaFoldDB" id="A0A6A4HD10"/>
<evidence type="ECO:0000313" key="1">
    <source>
        <dbReference type="EMBL" id="KAE9396229.1"/>
    </source>
</evidence>
<dbReference type="EMBL" id="ML769517">
    <property type="protein sequence ID" value="KAE9396229.1"/>
    <property type="molecule type" value="Genomic_DNA"/>
</dbReference>
<dbReference type="Proteomes" id="UP000799118">
    <property type="component" value="Unassembled WGS sequence"/>
</dbReference>
<protein>
    <submittedName>
        <fullName evidence="1">Uncharacterized protein</fullName>
    </submittedName>
</protein>
<organism evidence="1 2">
    <name type="scientific">Gymnopus androsaceus JB14</name>
    <dbReference type="NCBI Taxonomy" id="1447944"/>
    <lineage>
        <taxon>Eukaryota</taxon>
        <taxon>Fungi</taxon>
        <taxon>Dikarya</taxon>
        <taxon>Basidiomycota</taxon>
        <taxon>Agaricomycotina</taxon>
        <taxon>Agaricomycetes</taxon>
        <taxon>Agaricomycetidae</taxon>
        <taxon>Agaricales</taxon>
        <taxon>Marasmiineae</taxon>
        <taxon>Omphalotaceae</taxon>
        <taxon>Gymnopus</taxon>
    </lineage>
</organism>
<accession>A0A6A4HD10</accession>
<sequence length="106" mass="12170">MQAISFAPSNLSGVGGTHWERIHSVQLWKGRPVCQDYVFVSKDLESPGFKGLHAACIFLFFQFQYKNVEYPCALVHWFSEGMVLVIPQECGLLNLIWTTKEDKSWM</sequence>
<keyword evidence="2" id="KW-1185">Reference proteome</keyword>
<gene>
    <name evidence="1" type="ORF">BT96DRAFT_824984</name>
</gene>
<reference evidence="1" key="1">
    <citation type="journal article" date="2019" name="Environ. Microbiol.">
        <title>Fungal ecological strategies reflected in gene transcription - a case study of two litter decomposers.</title>
        <authorList>
            <person name="Barbi F."/>
            <person name="Kohler A."/>
            <person name="Barry K."/>
            <person name="Baskaran P."/>
            <person name="Daum C."/>
            <person name="Fauchery L."/>
            <person name="Ihrmark K."/>
            <person name="Kuo A."/>
            <person name="LaButti K."/>
            <person name="Lipzen A."/>
            <person name="Morin E."/>
            <person name="Grigoriev I.V."/>
            <person name="Henrissat B."/>
            <person name="Lindahl B."/>
            <person name="Martin F."/>
        </authorList>
    </citation>
    <scope>NUCLEOTIDE SEQUENCE</scope>
    <source>
        <strain evidence="1">JB14</strain>
    </source>
</reference>
<name>A0A6A4HD10_9AGAR</name>